<keyword evidence="2" id="KW-0677">Repeat</keyword>
<reference evidence="6" key="1">
    <citation type="journal article" date="2012" name="Proc. Natl. Acad. Sci. U.S.A.">
        <title>Antigenic diversity is generated by distinct evolutionary mechanisms in African trypanosome species.</title>
        <authorList>
            <person name="Jackson A.P."/>
            <person name="Berry A."/>
            <person name="Aslett M."/>
            <person name="Allison H.C."/>
            <person name="Burton P."/>
            <person name="Vavrova-Anderson J."/>
            <person name="Brown R."/>
            <person name="Browne H."/>
            <person name="Corton N."/>
            <person name="Hauser H."/>
            <person name="Gamble J."/>
            <person name="Gilderthorp R."/>
            <person name="Marcello L."/>
            <person name="McQuillan J."/>
            <person name="Otto T.D."/>
            <person name="Quail M.A."/>
            <person name="Sanders M.J."/>
            <person name="van Tonder A."/>
            <person name="Ginger M.L."/>
            <person name="Field M.C."/>
            <person name="Barry J.D."/>
            <person name="Hertz-Fowler C."/>
            <person name="Berriman M."/>
        </authorList>
    </citation>
    <scope>NUCLEOTIDE SEQUENCE</scope>
    <source>
        <strain evidence="6">Y486</strain>
    </source>
</reference>
<name>G0U4G3_TRYVY</name>
<dbReference type="PROSITE" id="PS50082">
    <property type="entry name" value="WD_REPEATS_2"/>
    <property type="match status" value="3"/>
</dbReference>
<dbReference type="InterPro" id="IPR001680">
    <property type="entry name" value="WD40_rpt"/>
</dbReference>
<evidence type="ECO:0000256" key="2">
    <source>
        <dbReference type="ARBA" id="ARBA00022737"/>
    </source>
</evidence>
<protein>
    <submittedName>
        <fullName evidence="6">Uncharacterized protein</fullName>
    </submittedName>
</protein>
<keyword evidence="1 4" id="KW-0853">WD repeat</keyword>
<dbReference type="Pfam" id="PF00400">
    <property type="entry name" value="WD40"/>
    <property type="match status" value="3"/>
</dbReference>
<dbReference type="VEuPathDB" id="TriTrypDB:TvY486_1013700"/>
<feature type="region of interest" description="Disordered" evidence="5">
    <location>
        <begin position="1235"/>
        <end position="1254"/>
    </location>
</feature>
<evidence type="ECO:0000256" key="4">
    <source>
        <dbReference type="PROSITE-ProRule" id="PRU00221"/>
    </source>
</evidence>
<evidence type="ECO:0000256" key="3">
    <source>
        <dbReference type="ARBA" id="ARBA00022980"/>
    </source>
</evidence>
<gene>
    <name evidence="6" type="ORF">TVY486_1013700</name>
</gene>
<dbReference type="PANTHER" id="PTHR44019">
    <property type="entry name" value="WD REPEAT-CONTAINING PROTEIN 55"/>
    <property type="match status" value="1"/>
</dbReference>
<dbReference type="InterPro" id="IPR050505">
    <property type="entry name" value="WDR55/POC1"/>
</dbReference>
<dbReference type="SUPFAM" id="SSF50978">
    <property type="entry name" value="WD40 repeat-like"/>
    <property type="match status" value="2"/>
</dbReference>
<feature type="region of interest" description="Disordered" evidence="5">
    <location>
        <begin position="97"/>
        <end position="124"/>
    </location>
</feature>
<feature type="compositionally biased region" description="Polar residues" evidence="5">
    <location>
        <begin position="956"/>
        <end position="969"/>
    </location>
</feature>
<dbReference type="Gene3D" id="2.130.10.10">
    <property type="entry name" value="YVTN repeat-like/Quinoprotein amine dehydrogenase"/>
    <property type="match status" value="3"/>
</dbReference>
<feature type="region of interest" description="Disordered" evidence="5">
    <location>
        <begin position="462"/>
        <end position="502"/>
    </location>
</feature>
<dbReference type="InterPro" id="IPR015943">
    <property type="entry name" value="WD40/YVTN_repeat-like_dom_sf"/>
</dbReference>
<dbReference type="EMBL" id="HE573026">
    <property type="protein sequence ID" value="CCC52327.1"/>
    <property type="molecule type" value="Genomic_DNA"/>
</dbReference>
<evidence type="ECO:0000256" key="1">
    <source>
        <dbReference type="ARBA" id="ARBA00022574"/>
    </source>
</evidence>
<dbReference type="InterPro" id="IPR036322">
    <property type="entry name" value="WD40_repeat_dom_sf"/>
</dbReference>
<dbReference type="PROSITE" id="PS00678">
    <property type="entry name" value="WD_REPEATS_1"/>
    <property type="match status" value="2"/>
</dbReference>
<dbReference type="SMART" id="SM00320">
    <property type="entry name" value="WD40"/>
    <property type="match status" value="6"/>
</dbReference>
<keyword evidence="3" id="KW-0687">Ribonucleoprotein</keyword>
<dbReference type="InterPro" id="IPR019775">
    <property type="entry name" value="WD40_repeat_CS"/>
</dbReference>
<dbReference type="GO" id="GO:0005840">
    <property type="term" value="C:ribosome"/>
    <property type="evidence" value="ECO:0007669"/>
    <property type="project" value="UniProtKB-KW"/>
</dbReference>
<feature type="region of interest" description="Disordered" evidence="5">
    <location>
        <begin position="946"/>
        <end position="969"/>
    </location>
</feature>
<keyword evidence="3" id="KW-0689">Ribosomal protein</keyword>
<feature type="repeat" description="WD" evidence="4">
    <location>
        <begin position="345"/>
        <end position="374"/>
    </location>
</feature>
<feature type="repeat" description="WD" evidence="4">
    <location>
        <begin position="278"/>
        <end position="304"/>
    </location>
</feature>
<feature type="repeat" description="WD" evidence="4">
    <location>
        <begin position="1178"/>
        <end position="1196"/>
    </location>
</feature>
<dbReference type="PANTHER" id="PTHR44019:SF8">
    <property type="entry name" value="POC1 CENTRIOLAR PROTEIN HOMOLOG"/>
    <property type="match status" value="1"/>
</dbReference>
<evidence type="ECO:0000313" key="6">
    <source>
        <dbReference type="EMBL" id="CCC52327.1"/>
    </source>
</evidence>
<sequence length="1356" mass="149570">MLRESFPRVPPELLLREQAGRYRLSGLGLLSLVEAITPRVNLLLPTFTQGGNNSVGKGMLANLRAVLTKKPNVPLDNIKRPSLFEQRLKQNEELINASDDVSVMSPTKLSGQRDHAQPRSSQQKIFAEVSPSQITVIQLVRRYLKARGGDKTEKDLHASTGTRILDDTVEEYEALWGYNTGAVMHVTLPRLSADLHLLRQAVDNPSWNDNKRVTFGERAKGDFFSAKMDDEGASSSESDYAGNCDGRVCLEDEGHSLGVRERAPSGVSLLGYHLMCSVQCLTYHAENDLAVSGGSDGTLMVWDLHLHYRAALRERRKKDDDTHNPRPTQQFAHHVHTRRLMQSIRRAHNGCVSALATHCELLLSGGVDGLIKVWICEVTRAFGSVGGLPHYSERQVFHCNGWVRCIWSSQERNVQGEDVLVACEDGSVMCLKSCTLSHNQQHASPQAKVGWDKQLLEALRNPRGALQTEGPKRDRSPYGAAGDASVSRPPSRALGRGGGGGDLSSKNSYAENMALKLLNSGFISRVLRVTRTLRTTSEEARIARSTASLSPDFCEATNCVMRIIPLIERNLYIIVGYSPLVRFLDMTRLKTTAVIEHPSLSALCGGGARNTAHVLHVQQKQRLLNKNGHKPVHSRIELPAVQRCWGSGSIPEALRFIDVLYVNVLDHLILLDNRNTVFVWDNTTNQLLATHSIPTVSEGGAKNNALHLLPCGTRYYGGSCQAEQLHTGVFGARSSERIFSQSLTGKEVPVDVPSTSGGRTEIERVPFFVVCTMGLEMYDIVTFPSAQINFKAHADSLVGIFYSPTSSHDLGACDAQASIALSNETCVLGSHLMGVRNEVAASDGHDTERVGIMASLSSLSEQEGYRKVVHRFASGNSSPRRIPGSVQLTESFKDDQCPQVISCSVDGNVRVWGDAFHPICSYNNEALKNEFAELTVNICRQQRHYDTEGSPHVSPSGENSRSNRTLSRGVSETNYETTSFYYSSRWNLAITGHDDGSIRYWHCDQQLAKCAWLKGLHSNAITGLVGARVARSARQREVLFYGGVAGSYDELRLLDVLATVSYDGCVGLWTGADMARAIPHLFTRVSNNELLCVAFDEVNQLFVVGDSCGTLSTLNASNLALQHSIPSQPPSPWMPRDLAMEVQSEKKSLFYDPSKNLVFPEKEKRTCHTEAITVLLVDGNFVFSGGDDGRLFMWDLVRDLLLREFILEDVEATDGPAKLIYESLHGGAHLLAQNHRGKLPTGQKSPNRGERRLEEESKGIVSILLLKQRDGDILVATHSGVIYRFSQNCSRPCYTYRHVFSIRCMCLLKEGLNLNSGETGNVVTRKKKDYWFELAVGGSNGNIAVVTEVSFSKLCS</sequence>
<evidence type="ECO:0000256" key="5">
    <source>
        <dbReference type="SAM" id="MobiDB-lite"/>
    </source>
</evidence>
<organism evidence="6">
    <name type="scientific">Trypanosoma vivax (strain Y486)</name>
    <dbReference type="NCBI Taxonomy" id="1055687"/>
    <lineage>
        <taxon>Eukaryota</taxon>
        <taxon>Discoba</taxon>
        <taxon>Euglenozoa</taxon>
        <taxon>Kinetoplastea</taxon>
        <taxon>Metakinetoplastina</taxon>
        <taxon>Trypanosomatida</taxon>
        <taxon>Trypanosomatidae</taxon>
        <taxon>Trypanosoma</taxon>
        <taxon>Duttonella</taxon>
    </lineage>
</organism>
<proteinExistence type="predicted"/>
<accession>G0U4G3</accession>